<comment type="function">
    <text evidence="12">Has probably no intrinsic transporter activity but together with SLC30A5 forms a functional zinc ion:proton antiporter heterodimer, mediating zinc entry into the lumen of organelles along the secretory pathway. As part of that zinc ion:proton antiporter, contributes to zinc ion homeostasis within the early secretory pathway and regulates the activation and folding of enzymes like alkaline phosphatases and enzymes involved in phosphatidylinositol glycan anchor biosynthesis.</text>
</comment>
<evidence type="ECO:0000256" key="7">
    <source>
        <dbReference type="ARBA" id="ARBA00022989"/>
    </source>
</evidence>
<dbReference type="GO" id="GO:0008324">
    <property type="term" value="F:monoatomic cation transmembrane transporter activity"/>
    <property type="evidence" value="ECO:0007669"/>
    <property type="project" value="InterPro"/>
</dbReference>
<sequence>MMKKHSPTYSFGFERFEVLAVFASTVLAQLGALFILKESAERFLEQPEIHTGRLLVGTFVALFFNLFTMLSVRNKPFSYVSEAASTSWLQEHVADLSRSLFGLIPGLSSIFLPRMNPFVLIDIAGALALCITYMLIEINNYFAMDTASAVAIALMTFGTMYPMSVYSGKVLLQTTPPHVIGQLDKLLREVSTLDGVLEVRNEHFWTLGFDSMAGSVHVRIRRDANEQMVLAHVTNRLSTLISTLTIQIFKDEWTRPVLSPNVMAPNMLNNPDHHVIQMPYLKTSSDELSPLTSTPSKPSSPPPEFAFNTPGKNLNPVILPNTHTKPYGLGVYGFGVPGYGSTQGLRTGLTNVANRYGTYTPSQSSPFKS</sequence>
<evidence type="ECO:0000313" key="16">
    <source>
        <dbReference type="EMBL" id="DBA26780.1"/>
    </source>
</evidence>
<dbReference type="GO" id="GO:0005794">
    <property type="term" value="C:Golgi apparatus"/>
    <property type="evidence" value="ECO:0007669"/>
    <property type="project" value="UniProtKB-SubCell"/>
</dbReference>
<feature type="compositionally biased region" description="Low complexity" evidence="13">
    <location>
        <begin position="288"/>
        <end position="297"/>
    </location>
</feature>
<evidence type="ECO:0000256" key="1">
    <source>
        <dbReference type="ARBA" id="ARBA00004166"/>
    </source>
</evidence>
<evidence type="ECO:0000259" key="15">
    <source>
        <dbReference type="Pfam" id="PF01545"/>
    </source>
</evidence>
<comment type="subunit">
    <text evidence="11">Heterodimer with SLC30A5; form a functional zinc ion transmembrane transporter.</text>
</comment>
<dbReference type="NCBIfam" id="TIGR01297">
    <property type="entry name" value="CDF"/>
    <property type="match status" value="1"/>
</dbReference>
<protein>
    <recommendedName>
        <fullName evidence="15">Cation efflux protein transmembrane domain-containing protein</fullName>
    </recommendedName>
</protein>
<feature type="transmembrane region" description="Helical" evidence="14">
    <location>
        <begin position="54"/>
        <end position="72"/>
    </location>
</feature>
<evidence type="ECO:0000256" key="11">
    <source>
        <dbReference type="ARBA" id="ARBA00038600"/>
    </source>
</evidence>
<dbReference type="Pfam" id="PF01545">
    <property type="entry name" value="Cation_efflux"/>
    <property type="match status" value="1"/>
</dbReference>
<keyword evidence="4 14" id="KW-0812">Transmembrane</keyword>
<evidence type="ECO:0000256" key="8">
    <source>
        <dbReference type="ARBA" id="ARBA00023034"/>
    </source>
</evidence>
<dbReference type="EMBL" id="DYDO01000004">
    <property type="protein sequence ID" value="DBA26780.1"/>
    <property type="molecule type" value="Genomic_DNA"/>
</dbReference>
<reference evidence="16" key="1">
    <citation type="thesis" date="2020" institute="ProQuest LLC" country="789 East Eisenhower Parkway, Ann Arbor, MI, USA">
        <title>Comparative Genomics and Chromosome Evolution.</title>
        <authorList>
            <person name="Mudd A.B."/>
        </authorList>
    </citation>
    <scope>NUCLEOTIDE SEQUENCE</scope>
    <source>
        <strain evidence="16">1538</strain>
        <tissue evidence="16">Blood</tissue>
    </source>
</reference>
<proteinExistence type="inferred from homology"/>
<dbReference type="InterPro" id="IPR027469">
    <property type="entry name" value="Cation_efflux_TMD_sf"/>
</dbReference>
<evidence type="ECO:0000256" key="12">
    <source>
        <dbReference type="ARBA" id="ARBA00045455"/>
    </source>
</evidence>
<keyword evidence="17" id="KW-1185">Reference proteome</keyword>
<evidence type="ECO:0000256" key="5">
    <source>
        <dbReference type="ARBA" id="ARBA00022833"/>
    </source>
</evidence>
<evidence type="ECO:0000256" key="6">
    <source>
        <dbReference type="ARBA" id="ARBA00022906"/>
    </source>
</evidence>
<dbReference type="InterPro" id="IPR052005">
    <property type="entry name" value="CDF_SLC30A"/>
</dbReference>
<keyword evidence="5" id="KW-0862">Zinc</keyword>
<feature type="transmembrane region" description="Helical" evidence="14">
    <location>
        <begin position="142"/>
        <end position="161"/>
    </location>
</feature>
<dbReference type="PANTHER" id="PTHR46531">
    <property type="entry name" value="ZINC TRANSPORTER 6"/>
    <property type="match status" value="1"/>
</dbReference>
<comment type="subcellular location">
    <subcellularLocation>
        <location evidence="1">Golgi apparatus</location>
        <location evidence="1">trans-Golgi network membrane</location>
        <topology evidence="1">Multi-pass membrane protein</topology>
    </subcellularLocation>
</comment>
<feature type="domain" description="Cation efflux protein transmembrane" evidence="15">
    <location>
        <begin position="3"/>
        <end position="172"/>
    </location>
</feature>
<keyword evidence="8" id="KW-0333">Golgi apparatus</keyword>
<dbReference type="InterPro" id="IPR058533">
    <property type="entry name" value="Cation_efflux_TM"/>
</dbReference>
<evidence type="ECO:0000256" key="4">
    <source>
        <dbReference type="ARBA" id="ARBA00022692"/>
    </source>
</evidence>
<keyword evidence="9" id="KW-0406">Ion transport</keyword>
<evidence type="ECO:0000256" key="9">
    <source>
        <dbReference type="ARBA" id="ARBA00023065"/>
    </source>
</evidence>
<name>A0AAV3AP29_PYXAD</name>
<evidence type="ECO:0000256" key="13">
    <source>
        <dbReference type="SAM" id="MobiDB-lite"/>
    </source>
</evidence>
<feature type="region of interest" description="Disordered" evidence="13">
    <location>
        <begin position="285"/>
        <end position="319"/>
    </location>
</feature>
<comment type="caution">
    <text evidence="16">The sequence shown here is derived from an EMBL/GenBank/DDBJ whole genome shotgun (WGS) entry which is preliminary data.</text>
</comment>
<organism evidence="16 17">
    <name type="scientific">Pyxicephalus adspersus</name>
    <name type="common">African bullfrog</name>
    <dbReference type="NCBI Taxonomy" id="30357"/>
    <lineage>
        <taxon>Eukaryota</taxon>
        <taxon>Metazoa</taxon>
        <taxon>Chordata</taxon>
        <taxon>Craniata</taxon>
        <taxon>Vertebrata</taxon>
        <taxon>Euteleostomi</taxon>
        <taxon>Amphibia</taxon>
        <taxon>Batrachia</taxon>
        <taxon>Anura</taxon>
        <taxon>Neobatrachia</taxon>
        <taxon>Ranoidea</taxon>
        <taxon>Pyxicephalidae</taxon>
        <taxon>Pyxicephalinae</taxon>
        <taxon>Pyxicephalus</taxon>
    </lineage>
</organism>
<dbReference type="GO" id="GO:0016020">
    <property type="term" value="C:membrane"/>
    <property type="evidence" value="ECO:0007669"/>
    <property type="project" value="InterPro"/>
</dbReference>
<keyword evidence="10 14" id="KW-0472">Membrane</keyword>
<evidence type="ECO:0000256" key="3">
    <source>
        <dbReference type="ARBA" id="ARBA00022448"/>
    </source>
</evidence>
<keyword evidence="3" id="KW-0813">Transport</keyword>
<comment type="similarity">
    <text evidence="2">Belongs to the cation diffusion facilitator (CDF) transporter (TC 2.A.4) family. SLC30A subfamily.</text>
</comment>
<keyword evidence="6" id="KW-0864">Zinc transport</keyword>
<dbReference type="PANTHER" id="PTHR46531:SF1">
    <property type="entry name" value="ZINC TRANSPORTER 6"/>
    <property type="match status" value="1"/>
</dbReference>
<feature type="transmembrane region" description="Helical" evidence="14">
    <location>
        <begin position="12"/>
        <end position="34"/>
    </location>
</feature>
<dbReference type="AlphaFoldDB" id="A0AAV3AP29"/>
<evidence type="ECO:0000313" key="17">
    <source>
        <dbReference type="Proteomes" id="UP001181693"/>
    </source>
</evidence>
<gene>
    <name evidence="16" type="ORF">GDO54_010993</name>
</gene>
<evidence type="ECO:0000256" key="14">
    <source>
        <dbReference type="SAM" id="Phobius"/>
    </source>
</evidence>
<evidence type="ECO:0000256" key="2">
    <source>
        <dbReference type="ARBA" id="ARBA00008873"/>
    </source>
</evidence>
<evidence type="ECO:0000256" key="10">
    <source>
        <dbReference type="ARBA" id="ARBA00023136"/>
    </source>
</evidence>
<dbReference type="SUPFAM" id="SSF161111">
    <property type="entry name" value="Cation efflux protein transmembrane domain-like"/>
    <property type="match status" value="1"/>
</dbReference>
<feature type="transmembrane region" description="Helical" evidence="14">
    <location>
        <begin position="118"/>
        <end position="136"/>
    </location>
</feature>
<keyword evidence="7 14" id="KW-1133">Transmembrane helix</keyword>
<accession>A0AAV3AP29</accession>
<dbReference type="Gene3D" id="1.20.1510.10">
    <property type="entry name" value="Cation efflux protein transmembrane domain"/>
    <property type="match status" value="1"/>
</dbReference>
<dbReference type="Proteomes" id="UP001181693">
    <property type="component" value="Unassembled WGS sequence"/>
</dbReference>
<dbReference type="GO" id="GO:0006829">
    <property type="term" value="P:zinc ion transport"/>
    <property type="evidence" value="ECO:0007669"/>
    <property type="project" value="UniProtKB-KW"/>
</dbReference>
<dbReference type="InterPro" id="IPR002524">
    <property type="entry name" value="Cation_efflux"/>
</dbReference>